<protein>
    <submittedName>
        <fullName evidence="5">Uncharacterized protein</fullName>
    </submittedName>
</protein>
<feature type="compositionally biased region" description="Pro residues" evidence="2">
    <location>
        <begin position="1"/>
        <end position="25"/>
    </location>
</feature>
<dbReference type="PANTHER" id="PTHR33116">
    <property type="entry name" value="REVERSE TRANSCRIPTASE ZINC-BINDING DOMAIN-CONTAINING PROTEIN-RELATED-RELATED"/>
    <property type="match status" value="1"/>
</dbReference>
<dbReference type="InterPro" id="IPR000477">
    <property type="entry name" value="RT_dom"/>
</dbReference>
<feature type="compositionally biased region" description="Basic residues" evidence="2">
    <location>
        <begin position="490"/>
        <end position="500"/>
    </location>
</feature>
<feature type="compositionally biased region" description="Basic and acidic residues" evidence="2">
    <location>
        <begin position="384"/>
        <end position="406"/>
    </location>
</feature>
<feature type="region of interest" description="Disordered" evidence="2">
    <location>
        <begin position="527"/>
        <end position="554"/>
    </location>
</feature>
<evidence type="ECO:0000259" key="4">
    <source>
        <dbReference type="PROSITE" id="PS50878"/>
    </source>
</evidence>
<keyword evidence="1" id="KW-0479">Metal-binding</keyword>
<dbReference type="InterPro" id="IPR026960">
    <property type="entry name" value="RVT-Znf"/>
</dbReference>
<feature type="domain" description="CCHC-type" evidence="3">
    <location>
        <begin position="285"/>
        <end position="298"/>
    </location>
</feature>
<comment type="caution">
    <text evidence="5">The sequence shown here is derived from an EMBL/GenBank/DDBJ whole genome shotgun (WGS) entry which is preliminary data.</text>
</comment>
<proteinExistence type="predicted"/>
<dbReference type="GO" id="GO:0003676">
    <property type="term" value="F:nucleic acid binding"/>
    <property type="evidence" value="ECO:0007669"/>
    <property type="project" value="InterPro"/>
</dbReference>
<dbReference type="Proteomes" id="UP001054252">
    <property type="component" value="Unassembled WGS sequence"/>
</dbReference>
<evidence type="ECO:0000313" key="5">
    <source>
        <dbReference type="EMBL" id="GKV30422.1"/>
    </source>
</evidence>
<evidence type="ECO:0000259" key="3">
    <source>
        <dbReference type="PROSITE" id="PS50158"/>
    </source>
</evidence>
<sequence length="1814" mass="205964">MTEPSPPDPPPKPDGLPPPPLPPPLETTTSESHNQTLPIGIASLEPQLKSFRDTLIDGDASRTPPLVTLEELIAAEGLMETITPMAADGTSMDAVKIPKVRIPKALWQRLCTPFQNAIIVKLLGKSVHFHVLRARLQKEWHTEYEYDFIDIGLGYYIVKFGSSEDRLNVLTGGPYKIFDHYLTVQPWEPSFQPARAKAPKTAVWVKLYGVPAMCYYEAVVLYVARKLGNPIKVDRVTLLATRGKFARVCVEIDLSKKLPSSVDLDLEELPQSLILVEYEGLHKICFHCGEYGHKEDSCSLKNPPVAESKDPVTTDVNNKDQAKAIVALSQTLKPETEENNMVYGSWMIAKRKPRKNTQTKNMKGNHNTDTTAKQENMQLAGAKKGLEKTTKAKETRGRSHENREQSSNRFAIISDVLEENKELLGHEDSQSIEQIATPTDLADSLKPNATMDIILALRPEVQDKPVESCPTTIVSNEPIMLTESLAHQTKARKKKNKTRALKPVSKISKPPPLKPLEVVTIETTQINSSQEKLSTVHTHPPPSLTQSHPMSQGHCMTPHQLSLDGTCSLRFKPSHTLTSGYLSSYIFPMKVVTWNSRGVKYSPFRRECKELIKMHRLDIFCFLETKSNSYDDSMAFMARFGYDEQYQVLSQGRAGGLWLFWKSKSVSLVVLSASCQDIHCRIDTGSSHWFLTLAYIQPNSSKKEEFWTLMRARVATMQGSWIVMGDMNDVLSAEEVSPIPNYGFSRAQVFRDRLDDCGLFSKEALGCHFTWTKKRNGRTVMRERLDRAVLNLRAMEEFPTAKLINLPRLCSDHHPILLNIQPNSAVRRPRGPPRFEAAWLTREDFGAVFENAWKSHNVSLPRAIEETSKACFAWGKESFGDIFKQKRLLVARLTGIQNSNNYQYSVFLQKLEGELLTEYHRILHAEELFWCQKSRVEWINSGDRNTSFYHTSTIVRRNRNRIATLKIDNNWVDDDMQLRSHVRSFFQELFVAKPKNIMPNSYLNFQPQMEDSAHESLLKPASLEEVKQALFSMKGLKSPGPDGLQAIFFQKYWTTVSGTLLQFINSALITGSFEPSLLQAHVALIPKGDAPDVIQKFRPITLLNVAYKVLSKVLVNRLRPYLQELIGPFQSSFLAGRSTIDNIVLTQEAVHSIRHRKGKKGAIILKIDLHKAFDSVSWGFLEKVLLDFNIPPTLVKLIMFCVNSVKLSVLWNGEPLPYFEPQRGLRQGDPLSPYLFIMVMEKLSHMILNRIHSKTWKPIQLSRGGLTLSHLFFADDLMLFCEASHSQLSMVINCLKEFASYSGLEINLAKSKLFVSPNIQSAMARSFSISCGIPLTSNLGTYLGVPIIHGRNSAAQYKYIIEKMQLKLASWKQNTLSLAGRRILIQSVTSSIPAYTMQTVLLPHSTCDAIDKMNRNFLWGTETGNSRPHLVSWEVVCRSKDQGGLGLRAARDNNRALVAKLGWRVLVGDEAPWCKVMRQKYLRTSTFLSAEASPRSSVTWRSIIHCKDVLEFGLQWRIGLGDSINFWKDYWTYSSPLFNFITGPVVMESLTMPVSHAINSSMNWDKEFLANLLPLAQVNEILSIPLSSTASVKDKIVWKYSDDGFFSIKSAFHQILQQKAPIPLQDQSWLWVWKLRCSERVRMFLWLLLRNRVLTNAVHFERHLASSSICPRCGGDQETSLHLLRDCPFATQVWTLLGLGDREFFQLPWQHWIKISSRKVTRVQHGEMSYDVLFLSTIWQLGKCRNRFVFNGEHIPATALCDTICDYARDTYKAMMVLEYKTLDLQVQEGCCETSQVFFSNVIRTGYKWPEGAR</sequence>
<dbReference type="PROSITE" id="PS50158">
    <property type="entry name" value="ZF_CCHC"/>
    <property type="match status" value="1"/>
</dbReference>
<accession>A0AAV5L000</accession>
<feature type="region of interest" description="Disordered" evidence="2">
    <location>
        <begin position="490"/>
        <end position="509"/>
    </location>
</feature>
<keyword evidence="1" id="KW-0862">Zinc</keyword>
<feature type="compositionally biased region" description="Polar residues" evidence="2">
    <location>
        <begin position="527"/>
        <end position="537"/>
    </location>
</feature>
<dbReference type="InterPro" id="IPR025558">
    <property type="entry name" value="DUF4283"/>
</dbReference>
<feature type="domain" description="Reverse transcriptase" evidence="4">
    <location>
        <begin position="1066"/>
        <end position="1347"/>
    </location>
</feature>
<reference evidence="5 6" key="1">
    <citation type="journal article" date="2021" name="Commun. Biol.">
        <title>The genome of Shorea leprosula (Dipterocarpaceae) highlights the ecological relevance of drought in aseasonal tropical rainforests.</title>
        <authorList>
            <person name="Ng K.K.S."/>
            <person name="Kobayashi M.J."/>
            <person name="Fawcett J.A."/>
            <person name="Hatakeyama M."/>
            <person name="Paape T."/>
            <person name="Ng C.H."/>
            <person name="Ang C.C."/>
            <person name="Tnah L.H."/>
            <person name="Lee C.T."/>
            <person name="Nishiyama T."/>
            <person name="Sese J."/>
            <person name="O'Brien M.J."/>
            <person name="Copetti D."/>
            <person name="Mohd Noor M.I."/>
            <person name="Ong R.C."/>
            <person name="Putra M."/>
            <person name="Sireger I.Z."/>
            <person name="Indrioko S."/>
            <person name="Kosugi Y."/>
            <person name="Izuno A."/>
            <person name="Isagi Y."/>
            <person name="Lee S.L."/>
            <person name="Shimizu K.K."/>
        </authorList>
    </citation>
    <scope>NUCLEOTIDE SEQUENCE [LARGE SCALE GENOMIC DNA]</scope>
    <source>
        <strain evidence="5">214</strain>
    </source>
</reference>
<evidence type="ECO:0000256" key="2">
    <source>
        <dbReference type="SAM" id="MobiDB-lite"/>
    </source>
</evidence>
<dbReference type="PROSITE" id="PS50878">
    <property type="entry name" value="RT_POL"/>
    <property type="match status" value="1"/>
</dbReference>
<gene>
    <name evidence="5" type="ORF">SLEP1_g39232</name>
</gene>
<organism evidence="5 6">
    <name type="scientific">Rubroshorea leprosula</name>
    <dbReference type="NCBI Taxonomy" id="152421"/>
    <lineage>
        <taxon>Eukaryota</taxon>
        <taxon>Viridiplantae</taxon>
        <taxon>Streptophyta</taxon>
        <taxon>Embryophyta</taxon>
        <taxon>Tracheophyta</taxon>
        <taxon>Spermatophyta</taxon>
        <taxon>Magnoliopsida</taxon>
        <taxon>eudicotyledons</taxon>
        <taxon>Gunneridae</taxon>
        <taxon>Pentapetalae</taxon>
        <taxon>rosids</taxon>
        <taxon>malvids</taxon>
        <taxon>Malvales</taxon>
        <taxon>Dipterocarpaceae</taxon>
        <taxon>Rubroshorea</taxon>
    </lineage>
</organism>
<dbReference type="Pfam" id="PF00078">
    <property type="entry name" value="RVT_1"/>
    <property type="match status" value="1"/>
</dbReference>
<evidence type="ECO:0000313" key="6">
    <source>
        <dbReference type="Proteomes" id="UP001054252"/>
    </source>
</evidence>
<dbReference type="EMBL" id="BPVZ01000086">
    <property type="protein sequence ID" value="GKV30422.1"/>
    <property type="molecule type" value="Genomic_DNA"/>
</dbReference>
<keyword evidence="1" id="KW-0863">Zinc-finger</keyword>
<dbReference type="SUPFAM" id="SSF56672">
    <property type="entry name" value="DNA/RNA polymerases"/>
    <property type="match status" value="1"/>
</dbReference>
<dbReference type="Pfam" id="PF03372">
    <property type="entry name" value="Exo_endo_phos"/>
    <property type="match status" value="1"/>
</dbReference>
<feature type="region of interest" description="Disordered" evidence="2">
    <location>
        <begin position="1"/>
        <end position="34"/>
    </location>
</feature>
<dbReference type="SUPFAM" id="SSF56219">
    <property type="entry name" value="DNase I-like"/>
    <property type="match status" value="1"/>
</dbReference>
<dbReference type="Pfam" id="PF14111">
    <property type="entry name" value="DUF4283"/>
    <property type="match status" value="1"/>
</dbReference>
<dbReference type="Gene3D" id="3.60.10.10">
    <property type="entry name" value="Endonuclease/exonuclease/phosphatase"/>
    <property type="match status" value="1"/>
</dbReference>
<dbReference type="GO" id="GO:0003824">
    <property type="term" value="F:catalytic activity"/>
    <property type="evidence" value="ECO:0007669"/>
    <property type="project" value="InterPro"/>
</dbReference>
<dbReference type="InterPro" id="IPR005135">
    <property type="entry name" value="Endo/exonuclease/phosphatase"/>
</dbReference>
<dbReference type="GO" id="GO:0008270">
    <property type="term" value="F:zinc ion binding"/>
    <property type="evidence" value="ECO:0007669"/>
    <property type="project" value="UniProtKB-KW"/>
</dbReference>
<dbReference type="Pfam" id="PF13966">
    <property type="entry name" value="zf-RVT"/>
    <property type="match status" value="1"/>
</dbReference>
<dbReference type="InterPro" id="IPR043502">
    <property type="entry name" value="DNA/RNA_pol_sf"/>
</dbReference>
<feature type="region of interest" description="Disordered" evidence="2">
    <location>
        <begin position="352"/>
        <end position="411"/>
    </location>
</feature>
<feature type="compositionally biased region" description="Polar residues" evidence="2">
    <location>
        <begin position="358"/>
        <end position="377"/>
    </location>
</feature>
<keyword evidence="6" id="KW-1185">Reference proteome</keyword>
<evidence type="ECO:0000256" key="1">
    <source>
        <dbReference type="PROSITE-ProRule" id="PRU00047"/>
    </source>
</evidence>
<dbReference type="PANTHER" id="PTHR33116:SF86">
    <property type="entry name" value="REVERSE TRANSCRIPTASE DOMAIN-CONTAINING PROTEIN"/>
    <property type="match status" value="1"/>
</dbReference>
<dbReference type="CDD" id="cd01650">
    <property type="entry name" value="RT_nLTR_like"/>
    <property type="match status" value="1"/>
</dbReference>
<name>A0AAV5L000_9ROSI</name>
<dbReference type="InterPro" id="IPR036691">
    <property type="entry name" value="Endo/exonu/phosph_ase_sf"/>
</dbReference>
<dbReference type="InterPro" id="IPR001878">
    <property type="entry name" value="Znf_CCHC"/>
</dbReference>